<comment type="caution">
    <text evidence="2">The sequence shown here is derived from an EMBL/GenBank/DDBJ whole genome shotgun (WGS) entry which is preliminary data.</text>
</comment>
<gene>
    <name evidence="2" type="ORF">CCMP2556_LOCUS45748</name>
</gene>
<feature type="compositionally biased region" description="Basic residues" evidence="1">
    <location>
        <begin position="896"/>
        <end position="915"/>
    </location>
</feature>
<dbReference type="Proteomes" id="UP001642484">
    <property type="component" value="Unassembled WGS sequence"/>
</dbReference>
<keyword evidence="3" id="KW-1185">Reference proteome</keyword>
<evidence type="ECO:0000313" key="2">
    <source>
        <dbReference type="EMBL" id="CAK9096201.1"/>
    </source>
</evidence>
<evidence type="ECO:0000256" key="1">
    <source>
        <dbReference type="SAM" id="MobiDB-lite"/>
    </source>
</evidence>
<sequence length="1572" mass="172658">MAAELEETLLRALEMGVQRAASIFDKTADAEVIHRGQFVTESEAAKFSSLASWSLSFHVGFHSNSQIISHLLHLIVQMALFPRPEKADAKLQIGSRSAFTTDHGAQVGSDGQPRSKGVQHPSRTYQVPGWRPIVDGSATKPKGGPRGWRRSIQDAQQSKRSPTVRIGGGWHVLREEPENQLAERTPSPSCSPARSRSPDPEKHPFAHGAPSQDTPIERYAFGAYATGMSYGNTVASKDPAKLAREVSRGKLRHYGFYRVLKPREPVVPAITNGSLPPSPRSEPLEELPGSMTIFAPDAIQIPSPRPSPRPRAARARPSSARYTRDFERRSIPEPGRAVGLAWEDLGPAVDTGTILFTGELTEFDPQLAGNRLASLDCGFNGPAQLRRGSTLGSETDGVPGRGADSLTRAERVADEFLVQCNLSGFSLSWPRAKTASVGVEAEVKEGDLMEKIPSMRWQDDNHSHINEMLVTFGIRASRHRLFRISEKDGQKAEGVQAAGQASEGGCEAEAEQEGASHGAIRSCVATGQYLRHGEERVHEKLVHGAAPQAPVVAADGSEKMRAALQALKQRRADLDAAHQELGASKKKEEELQKQLRSVRAELDAERTSKASATDQLQSALKMLKSDLQAAELAKASLASEAEILRSQEKERQQELEKLRQAASESAAKVTHLGAQLQRAQQEKASTNEEAENLKRQTVAAKTELEACRRKELQLASELQLLKTEKLEILQKAKADAAENAEKLRLSRSELEELRGVQAAYESQVDALRSELLAAKVGLGKAEGLRDAAVQEVEAMRSQLNSLRDDPSSARRWGPSAEVKADVEAAWGSFHPTLERLQEALSSAGLLQATAASQRPRTETAEATPAVPRKLKRDREDPRLGRREERMPAEKKDKKDTKRAKKEKIEKKGKKEKKRNGQNGDESDVLKKQTSPPEESSAQWEETSVRWPESQRWSSSDELPAPILRASGRCGGARGCRVKINSDPLQVIDVISWRPLGENLWFPNPQANVQCGRCEDKVPQRLGQLRGGNGRSSFMCDERLFVVSPNGQQQCGGEYVILSETANGHPVWEQRAGNFWLYSGANGMWIIGGREAKDKAFKCSHGQIFCRTSHGGVPPDQVKGVWERLHGEHFLEDSALVVMAATKVRLPPALRVVAPNGQQRSAGDYVLTETFAQGLPVWQHQNGKCYLYCGVNGSWILGGSDAKEKDFKCAKGVIYSKRTSGGLMPEKVGGVWLRLGGDQFQEDSDIAVTIKPQRLYVQTPNGQHRCAGEYVPLADRMANGYPLWEHATVGRCWLYSGSNGMWIIGGTDAAAKNFVCTRGVIYCQAVHHGQMPDKMVGNWLRLDGEKFREDAAIMVSTEPPSLHILSPNGQHRCGGEYLLISERFRGQPVWKQRRSHFRICTGSEGHWIVTNAEPKEEDAEQAVLKCEEVHGGQMPDKVTASWSRLDEKQGSMVKDDLIKVSLTSSIAKPAKLNVTSPHGQQNCGGEYVLVAGESANGHPLWKQMGGKFWLYSGTNGLWIIGGGGAKRKNFDCSRGVIYSATSHGGQLPHQVGGLWLRLHGQEFVEDSKIRVSE</sequence>
<feature type="compositionally biased region" description="Basic and acidic residues" evidence="1">
    <location>
        <begin position="872"/>
        <end position="895"/>
    </location>
</feature>
<protein>
    <submittedName>
        <fullName evidence="2">Uncharacterized protein</fullName>
    </submittedName>
</protein>
<name>A0ABP0RA39_9DINO</name>
<feature type="compositionally biased region" description="Polar residues" evidence="1">
    <location>
        <begin position="927"/>
        <end position="941"/>
    </location>
</feature>
<dbReference type="EMBL" id="CAXAMN010025583">
    <property type="protein sequence ID" value="CAK9096201.1"/>
    <property type="molecule type" value="Genomic_DNA"/>
</dbReference>
<accession>A0ABP0RA39</accession>
<reference evidence="2 3" key="1">
    <citation type="submission" date="2024-02" db="EMBL/GenBank/DDBJ databases">
        <authorList>
            <person name="Chen Y."/>
            <person name="Shah S."/>
            <person name="Dougan E. K."/>
            <person name="Thang M."/>
            <person name="Chan C."/>
        </authorList>
    </citation>
    <scope>NUCLEOTIDE SEQUENCE [LARGE SCALE GENOMIC DNA]</scope>
</reference>
<feature type="region of interest" description="Disordered" evidence="1">
    <location>
        <begin position="97"/>
        <end position="214"/>
    </location>
</feature>
<proteinExistence type="predicted"/>
<feature type="compositionally biased region" description="Low complexity" evidence="1">
    <location>
        <begin position="184"/>
        <end position="195"/>
    </location>
</feature>
<feature type="region of interest" description="Disordered" evidence="1">
    <location>
        <begin position="654"/>
        <end position="691"/>
    </location>
</feature>
<organism evidence="2 3">
    <name type="scientific">Durusdinium trenchii</name>
    <dbReference type="NCBI Taxonomy" id="1381693"/>
    <lineage>
        <taxon>Eukaryota</taxon>
        <taxon>Sar</taxon>
        <taxon>Alveolata</taxon>
        <taxon>Dinophyceae</taxon>
        <taxon>Suessiales</taxon>
        <taxon>Symbiodiniaceae</taxon>
        <taxon>Durusdinium</taxon>
    </lineage>
</organism>
<evidence type="ECO:0000313" key="3">
    <source>
        <dbReference type="Proteomes" id="UP001642484"/>
    </source>
</evidence>
<feature type="region of interest" description="Disordered" evidence="1">
    <location>
        <begin position="299"/>
        <end position="323"/>
    </location>
</feature>
<feature type="region of interest" description="Disordered" evidence="1">
    <location>
        <begin position="848"/>
        <end position="955"/>
    </location>
</feature>